<protein>
    <submittedName>
        <fullName evidence="3">Prohibitin family protein</fullName>
    </submittedName>
</protein>
<dbReference type="Proteomes" id="UP000293589">
    <property type="component" value="Chromosome"/>
</dbReference>
<dbReference type="AlphaFoldDB" id="A0A4P6DUG3"/>
<evidence type="ECO:0000256" key="1">
    <source>
        <dbReference type="SAM" id="Phobius"/>
    </source>
</evidence>
<keyword evidence="1" id="KW-1133">Transmembrane helix</keyword>
<dbReference type="EMBL" id="CP035464">
    <property type="protein sequence ID" value="QAY33155.1"/>
    <property type="molecule type" value="Genomic_DNA"/>
</dbReference>
<proteinExistence type="predicted"/>
<evidence type="ECO:0000259" key="2">
    <source>
        <dbReference type="SMART" id="SM00244"/>
    </source>
</evidence>
<keyword evidence="1" id="KW-0472">Membrane</keyword>
<dbReference type="Gene3D" id="3.30.479.30">
    <property type="entry name" value="Band 7 domain"/>
    <property type="match status" value="1"/>
</dbReference>
<dbReference type="SMART" id="SM00244">
    <property type="entry name" value="PHB"/>
    <property type="match status" value="1"/>
</dbReference>
<organism evidence="3 4">
    <name type="scientific">Bifidobacterium pullorum subsp. gallinarum</name>
    <dbReference type="NCBI Taxonomy" id="78344"/>
    <lineage>
        <taxon>Bacteria</taxon>
        <taxon>Bacillati</taxon>
        <taxon>Actinomycetota</taxon>
        <taxon>Actinomycetes</taxon>
        <taxon>Bifidobacteriales</taxon>
        <taxon>Bifidobacteriaceae</taxon>
        <taxon>Bifidobacterium</taxon>
    </lineage>
</organism>
<accession>A0A4P6DUG3</accession>
<evidence type="ECO:0000313" key="4">
    <source>
        <dbReference type="Proteomes" id="UP000293589"/>
    </source>
</evidence>
<dbReference type="PANTHER" id="PTHR23222:SF0">
    <property type="entry name" value="PROHIBITIN 1"/>
    <property type="match status" value="1"/>
</dbReference>
<dbReference type="InterPro" id="IPR001107">
    <property type="entry name" value="Band_7"/>
</dbReference>
<reference evidence="3 4" key="1">
    <citation type="submission" date="2019-01" db="EMBL/GenBank/DDBJ databases">
        <title>Complete genome sequence of Bifidobacterium gallinarum CACC 514.</title>
        <authorList>
            <person name="Jung M."/>
        </authorList>
    </citation>
    <scope>NUCLEOTIDE SEQUENCE [LARGE SCALE GENOMIC DNA]</scope>
    <source>
        <strain evidence="3 4">CACC 514</strain>
    </source>
</reference>
<sequence length="302" mass="32406">MILFVIGLLVLVGGFIFAGMAFSNEGTSFGIGSTVVALLLGGGLIGVSCVYAQDAGEVIVLKNFGGSIVDRPSVDAGFHVKAPWQDTITYDTRNNVISYVGDGGEDYDGGTARGNQVTINDKNGASANIDIQVNYSLDPKKAVDLYRDYGKQENFVKAVAAVDVRSVPREVAGSFDTIQLLTQRGEYADAVEKALKAKWEDFGLEVTQVSVQEIRYPKSITDKYAEAQAAEVEKQKALNAQETAKVEAETRKIEAQGEADANKVLNESLTDKVLMQHYIDALAGADSLTIVPDGSQPIIKTE</sequence>
<dbReference type="InterPro" id="IPR036013">
    <property type="entry name" value="Band_7/SPFH_dom_sf"/>
</dbReference>
<dbReference type="GO" id="GO:0016020">
    <property type="term" value="C:membrane"/>
    <property type="evidence" value="ECO:0007669"/>
    <property type="project" value="InterPro"/>
</dbReference>
<dbReference type="KEGG" id="bgx:ESN35_06850"/>
<dbReference type="CDD" id="cd03401">
    <property type="entry name" value="SPFH_prohibitin"/>
    <property type="match status" value="1"/>
</dbReference>
<dbReference type="InterPro" id="IPR000163">
    <property type="entry name" value="Prohibitin"/>
</dbReference>
<feature type="transmembrane region" description="Helical" evidence="1">
    <location>
        <begin position="31"/>
        <end position="52"/>
    </location>
</feature>
<gene>
    <name evidence="3" type="ORF">ESN35_06850</name>
</gene>
<evidence type="ECO:0000313" key="3">
    <source>
        <dbReference type="EMBL" id="QAY33155.1"/>
    </source>
</evidence>
<dbReference type="SUPFAM" id="SSF117892">
    <property type="entry name" value="Band 7/SPFH domain"/>
    <property type="match status" value="1"/>
</dbReference>
<keyword evidence="1" id="KW-0812">Transmembrane</keyword>
<name>A0A4P6DUG3_9BIFI</name>
<feature type="domain" description="Band 7" evidence="2">
    <location>
        <begin position="48"/>
        <end position="228"/>
    </location>
</feature>
<dbReference type="PANTHER" id="PTHR23222">
    <property type="entry name" value="PROHIBITIN"/>
    <property type="match status" value="1"/>
</dbReference>
<dbReference type="RefSeq" id="WP_129237677.1">
    <property type="nucleotide sequence ID" value="NZ_CP035464.1"/>
</dbReference>
<dbReference type="Pfam" id="PF01145">
    <property type="entry name" value="Band_7"/>
    <property type="match status" value="1"/>
</dbReference>